<comment type="caution">
    <text evidence="1">The sequence shown here is derived from an EMBL/GenBank/DDBJ whole genome shotgun (WGS) entry which is preliminary data.</text>
</comment>
<dbReference type="InterPro" id="IPR046558">
    <property type="entry name" value="DUF6712"/>
</dbReference>
<organism evidence="1">
    <name type="scientific">Prevotella amnii</name>
    <dbReference type="NCBI Taxonomy" id="419005"/>
    <lineage>
        <taxon>Bacteria</taxon>
        <taxon>Pseudomonadati</taxon>
        <taxon>Bacteroidota</taxon>
        <taxon>Bacteroidia</taxon>
        <taxon>Bacteroidales</taxon>
        <taxon>Prevotellaceae</taxon>
        <taxon>Prevotella</taxon>
    </lineage>
</organism>
<accession>A0A134BIL0</accession>
<dbReference type="STRING" id="419005.HMPREF1860_00528"/>
<protein>
    <submittedName>
        <fullName evidence="1">Uncharacterized protein</fullName>
    </submittedName>
</protein>
<dbReference type="AlphaFoldDB" id="A0A134BIL0"/>
<dbReference type="PATRIC" id="fig|419005.5.peg.531"/>
<evidence type="ECO:0000313" key="1">
    <source>
        <dbReference type="EMBL" id="KXB79759.1"/>
    </source>
</evidence>
<proteinExistence type="predicted"/>
<name>A0A134BIL0_9BACT</name>
<dbReference type="EMBL" id="LSDL01000023">
    <property type="protein sequence ID" value="KXB79759.1"/>
    <property type="molecule type" value="Genomic_DNA"/>
</dbReference>
<sequence>MENKYLITVEEFKELARPTSRHIDEGEVLTFIRECEDIYIIPAIGLACYKEVQEEKDEDIILLDGGDFTDKDGRLKRCAGLRLTLSYFVYAKMTMVDGGLLTRTGLMQHNDSYANRESDKSRLKMYNDAMEVAETYLGTCLTYIRSRGKEDVAPVRGTRVRIHAIGE</sequence>
<evidence type="ECO:0000313" key="2">
    <source>
        <dbReference type="Proteomes" id="UP000070531"/>
    </source>
</evidence>
<gene>
    <name evidence="1" type="ORF">HMPREF1860_00528</name>
</gene>
<dbReference type="Proteomes" id="UP000070531">
    <property type="component" value="Unassembled WGS sequence"/>
</dbReference>
<reference evidence="1 2" key="1">
    <citation type="submission" date="2016-01" db="EMBL/GenBank/DDBJ databases">
        <authorList>
            <person name="Oliw E.H."/>
        </authorList>
    </citation>
    <scope>NUCLEOTIDE SEQUENCE [LARGE SCALE GENOMIC DNA]</scope>
    <source>
        <strain evidence="1 2">DNF00307</strain>
    </source>
</reference>
<dbReference type="RefSeq" id="WP_060932614.1">
    <property type="nucleotide sequence ID" value="NZ_KQ960488.1"/>
</dbReference>
<dbReference type="Pfam" id="PF20459">
    <property type="entry name" value="DUF6712"/>
    <property type="match status" value="1"/>
</dbReference>